<evidence type="ECO:0000256" key="6">
    <source>
        <dbReference type="ARBA" id="ARBA00023235"/>
    </source>
</evidence>
<dbReference type="CDD" id="cd18795">
    <property type="entry name" value="SF2_C_Ski2"/>
    <property type="match status" value="1"/>
</dbReference>
<dbReference type="PROSITE" id="PS51192">
    <property type="entry name" value="HELICASE_ATP_BIND_1"/>
    <property type="match status" value="1"/>
</dbReference>
<gene>
    <name evidence="14" type="ORF">I9W82_000654</name>
</gene>
<organism evidence="14 15">
    <name type="scientific">Candida metapsilosis</name>
    <dbReference type="NCBI Taxonomy" id="273372"/>
    <lineage>
        <taxon>Eukaryota</taxon>
        <taxon>Fungi</taxon>
        <taxon>Dikarya</taxon>
        <taxon>Ascomycota</taxon>
        <taxon>Saccharomycotina</taxon>
        <taxon>Pichiomycetes</taxon>
        <taxon>Debaryomycetaceae</taxon>
        <taxon>Candida/Lodderomyces clade</taxon>
        <taxon>Candida</taxon>
    </lineage>
</organism>
<dbReference type="SUPFAM" id="SSF158702">
    <property type="entry name" value="Sec63 N-terminal domain-like"/>
    <property type="match status" value="1"/>
</dbReference>
<keyword evidence="2" id="KW-0547">Nucleotide-binding</keyword>
<dbReference type="EMBL" id="JAEOAQ010000001">
    <property type="protein sequence ID" value="KAG5421563.1"/>
    <property type="molecule type" value="Genomic_DNA"/>
</dbReference>
<dbReference type="PANTHER" id="PTHR47835">
    <property type="entry name" value="HFM1, ATP DEPENDENT DNA HELICASE HOMOLOG"/>
    <property type="match status" value="1"/>
</dbReference>
<accession>A0A8H7ZKU1</accession>
<keyword evidence="3" id="KW-0378">Hydrolase</keyword>
<dbReference type="InterPro" id="IPR057842">
    <property type="entry name" value="WH_MER3"/>
</dbReference>
<dbReference type="SUPFAM" id="SSF52540">
    <property type="entry name" value="P-loop containing nucleoside triphosphate hydrolases"/>
    <property type="match status" value="1"/>
</dbReference>
<dbReference type="PROSITE" id="PS51194">
    <property type="entry name" value="HELICASE_CTER"/>
    <property type="match status" value="1"/>
</dbReference>
<dbReference type="EC" id="5.6.2.4" evidence="9"/>
<dbReference type="Proteomes" id="UP000669133">
    <property type="component" value="Unassembled WGS sequence"/>
</dbReference>
<feature type="domain" description="Helicase ATP-binding" evidence="12">
    <location>
        <begin position="114"/>
        <end position="286"/>
    </location>
</feature>
<dbReference type="Pfam" id="PF02889">
    <property type="entry name" value="Sec63"/>
    <property type="match status" value="1"/>
</dbReference>
<evidence type="ECO:0000256" key="3">
    <source>
        <dbReference type="ARBA" id="ARBA00022801"/>
    </source>
</evidence>
<keyword evidence="5" id="KW-0067">ATP-binding</keyword>
<feature type="region of interest" description="Disordered" evidence="11">
    <location>
        <begin position="49"/>
        <end position="77"/>
    </location>
</feature>
<reference evidence="14 15" key="1">
    <citation type="submission" date="2020-12" db="EMBL/GenBank/DDBJ databases">
        <title>Effect of drift, selection, and recombination on the evolution of hybrid genomes in Candida yeast pathogens.</title>
        <authorList>
            <person name="Mixao V."/>
            <person name="Ksiezopolska E."/>
            <person name="Saus E."/>
            <person name="Boekhout T."/>
            <person name="Gacser A."/>
            <person name="Gabaldon T."/>
        </authorList>
    </citation>
    <scope>NUCLEOTIDE SEQUENCE [LARGE SCALE GENOMIC DNA]</scope>
    <source>
        <strain evidence="14 15">BP57</strain>
    </source>
</reference>
<dbReference type="AlphaFoldDB" id="A0A8H7ZKU1"/>
<evidence type="ECO:0000256" key="2">
    <source>
        <dbReference type="ARBA" id="ARBA00022741"/>
    </source>
</evidence>
<dbReference type="Pfam" id="PF00270">
    <property type="entry name" value="DEAD"/>
    <property type="match status" value="1"/>
</dbReference>
<evidence type="ECO:0000256" key="5">
    <source>
        <dbReference type="ARBA" id="ARBA00022840"/>
    </source>
</evidence>
<feature type="compositionally biased region" description="Basic residues" evidence="11">
    <location>
        <begin position="929"/>
        <end position="939"/>
    </location>
</feature>
<evidence type="ECO:0000256" key="7">
    <source>
        <dbReference type="ARBA" id="ARBA00023254"/>
    </source>
</evidence>
<feature type="compositionally biased region" description="Polar residues" evidence="11">
    <location>
        <begin position="49"/>
        <end position="63"/>
    </location>
</feature>
<dbReference type="InterPro" id="IPR004179">
    <property type="entry name" value="Sec63-dom"/>
</dbReference>
<feature type="domain" description="Helicase C-terminal" evidence="13">
    <location>
        <begin position="318"/>
        <end position="496"/>
    </location>
</feature>
<dbReference type="SMART" id="SM00973">
    <property type="entry name" value="Sec63"/>
    <property type="match status" value="1"/>
</dbReference>
<dbReference type="GO" id="GO:0007131">
    <property type="term" value="P:reciprocal meiotic recombination"/>
    <property type="evidence" value="ECO:0007669"/>
    <property type="project" value="UniProtKB-ARBA"/>
</dbReference>
<feature type="region of interest" description="Disordered" evidence="11">
    <location>
        <begin position="888"/>
        <end position="939"/>
    </location>
</feature>
<dbReference type="OrthoDB" id="5575at2759"/>
<protein>
    <recommendedName>
        <fullName evidence="9">DNA 3'-5' helicase</fullName>
        <ecNumber evidence="9">5.6.2.4</ecNumber>
    </recommendedName>
</protein>
<dbReference type="SMART" id="SM00487">
    <property type="entry name" value="DEXDc"/>
    <property type="match status" value="1"/>
</dbReference>
<dbReference type="GO" id="GO:0003676">
    <property type="term" value="F:nucleic acid binding"/>
    <property type="evidence" value="ECO:0007669"/>
    <property type="project" value="InterPro"/>
</dbReference>
<dbReference type="GO" id="GO:0016787">
    <property type="term" value="F:hydrolase activity"/>
    <property type="evidence" value="ECO:0007669"/>
    <property type="project" value="UniProtKB-KW"/>
</dbReference>
<dbReference type="GeneID" id="93649283"/>
<dbReference type="Gene3D" id="3.40.50.300">
    <property type="entry name" value="P-loop containing nucleotide triphosphate hydrolases"/>
    <property type="match status" value="2"/>
</dbReference>
<dbReference type="InterPro" id="IPR014001">
    <property type="entry name" value="Helicase_ATP-bd"/>
</dbReference>
<dbReference type="Pfam" id="PF23445">
    <property type="entry name" value="WHD_SNRNP200"/>
    <property type="match status" value="1"/>
</dbReference>
<evidence type="ECO:0000256" key="1">
    <source>
        <dbReference type="ARBA" id="ARBA00010140"/>
    </source>
</evidence>
<dbReference type="GO" id="GO:0043138">
    <property type="term" value="F:3'-5' DNA helicase activity"/>
    <property type="evidence" value="ECO:0007669"/>
    <property type="project" value="UniProtKB-EC"/>
</dbReference>
<dbReference type="InterPro" id="IPR036388">
    <property type="entry name" value="WH-like_DNA-bd_sf"/>
</dbReference>
<evidence type="ECO:0000256" key="8">
    <source>
        <dbReference type="ARBA" id="ARBA00034617"/>
    </source>
</evidence>
<comment type="catalytic activity">
    <reaction evidence="10">
        <text>ATP + H2O = ADP + phosphate + H(+)</text>
        <dbReference type="Rhea" id="RHEA:13065"/>
        <dbReference type="ChEBI" id="CHEBI:15377"/>
        <dbReference type="ChEBI" id="CHEBI:15378"/>
        <dbReference type="ChEBI" id="CHEBI:30616"/>
        <dbReference type="ChEBI" id="CHEBI:43474"/>
        <dbReference type="ChEBI" id="CHEBI:456216"/>
        <dbReference type="EC" id="5.6.2.4"/>
    </reaction>
</comment>
<comment type="similarity">
    <text evidence="1">Belongs to the helicase family. SKI2 subfamily.</text>
</comment>
<sequence length="1132" mass="127023">MSFLNNLNAFLEYQLVPSSPPQEEKHAPLIPRDLSSFKYKDNVNVNTYPAPSSSVDQSFSSIKSRNDHSHIHESHQSSTFSSAIDKLSIDVLPQQQRSVFQFREFNEMQSKCFQIVYRSNKNCVLSSPTGSGKTVVFELAILRANETQYDCKVLYLAPTKALCSERKDDWSKKFAPLGITVGMLTGDTSYKEAERVRNSKIIISTPEKWDMITRKWNDYKKLFSLIKLLLVDEVHVLKEPRGATLEVVMTRMKRICVGLRVLAISATVANAHDISTWLDAETLVFGEEYRAVKLQKIVYGYKPSNENDFSFDNQLNAKLVEVIAKHSSGKPVLIFCATRNSCQFTAKFLSDNVREKGTTLKLKDRELSNLIKSGVGYHHAGLTYADRKQIEAAFLSGDLRYLCCTSTLAVGINLPAYLVVVKGTKCWCESAFQEYSETDILQMIGRAGRPQFENEGVSIIMTSSKLKAKYERLIMGTEKVESSLHLNFPENLLAEVAVGDISSLEDALSWLKTTYFYVRFLINPSYYDIPKPTTTEENLLRFCKNKTDELSKENLICDFKCTKFGFSMTMHYIKFETMKVILNANKGLTISELFDVFAKAAEFSDVKIKHQEKKLYKEINKSPFMRYPSESKVSSIIQYELGGLEFPNYNGAQKLQSSFLGDKFFVFKHVSRILKAMMDVFVEKKDAKSLINSGYVMRSIAAKGWEGSPNELKQLDTIGIQSIKKFVNHNVLTLMDAKMLSQTQIEQFLGLKVGAGAKLKKSLSLVPKIDIDAHLNGSEVQINVRIEPVTKLFKNETLFLQVISSRDGKLVDFRRTSLKNYIEGAFAIPYGGQLLEIEASIMCGVIANASVGKRYEPAVDDDLDFEFSSTSSSLSDIFAIGDANTEANDKNDQISNGAGEEDNSATSHSLPSSCAKPTAVESLATKQSHSMKKKVKRKRSIFDVHSDDSDDALDSVVYNKKLKLNLKGVPENTLMKPRERTQHRNEFSNESNAKANFIGQDMHSRSEESVKVPTEDYHGSHAKLESQADSIIQDIHSESEKSVKLSAEHVFESTTKLEAQEVKTAIYDGGAPNSDQLEVTNDMKVPKSLDKVCSTTKSPDLQHCSRSSQSGELDGNLLEEFQEFFGSDVLVE</sequence>
<dbReference type="RefSeq" id="XP_067550679.1">
    <property type="nucleotide sequence ID" value="XM_067695042.1"/>
</dbReference>
<evidence type="ECO:0000259" key="13">
    <source>
        <dbReference type="PROSITE" id="PS51194"/>
    </source>
</evidence>
<dbReference type="FunFam" id="3.40.50.300:FF:001076">
    <property type="entry name" value="ATP-dependent DNA helicase MER3"/>
    <property type="match status" value="1"/>
</dbReference>
<evidence type="ECO:0000259" key="12">
    <source>
        <dbReference type="PROSITE" id="PS51192"/>
    </source>
</evidence>
<name>A0A8H7ZKU1_9ASCO</name>
<dbReference type="GO" id="GO:0005524">
    <property type="term" value="F:ATP binding"/>
    <property type="evidence" value="ECO:0007669"/>
    <property type="project" value="UniProtKB-KW"/>
</dbReference>
<keyword evidence="6" id="KW-0413">Isomerase</keyword>
<dbReference type="InterPro" id="IPR011545">
    <property type="entry name" value="DEAD/DEAH_box_helicase_dom"/>
</dbReference>
<evidence type="ECO:0000313" key="14">
    <source>
        <dbReference type="EMBL" id="KAG5421563.1"/>
    </source>
</evidence>
<evidence type="ECO:0000256" key="9">
    <source>
        <dbReference type="ARBA" id="ARBA00034808"/>
    </source>
</evidence>
<dbReference type="Pfam" id="PF00271">
    <property type="entry name" value="Helicase_C"/>
    <property type="match status" value="1"/>
</dbReference>
<evidence type="ECO:0000256" key="4">
    <source>
        <dbReference type="ARBA" id="ARBA00022806"/>
    </source>
</evidence>
<comment type="catalytic activity">
    <reaction evidence="8">
        <text>Couples ATP hydrolysis with the unwinding of duplex DNA by translocating in the 3'-5' direction.</text>
        <dbReference type="EC" id="5.6.2.4"/>
    </reaction>
</comment>
<dbReference type="InterPro" id="IPR001650">
    <property type="entry name" value="Helicase_C-like"/>
</dbReference>
<evidence type="ECO:0000256" key="10">
    <source>
        <dbReference type="ARBA" id="ARBA00048988"/>
    </source>
</evidence>
<dbReference type="Gene3D" id="1.10.10.10">
    <property type="entry name" value="Winged helix-like DNA-binding domain superfamily/Winged helix DNA-binding domain"/>
    <property type="match status" value="1"/>
</dbReference>
<keyword evidence="15" id="KW-1185">Reference proteome</keyword>
<keyword evidence="4" id="KW-0347">Helicase</keyword>
<dbReference type="SMART" id="SM00490">
    <property type="entry name" value="HELICc"/>
    <property type="match status" value="1"/>
</dbReference>
<keyword evidence="7" id="KW-0469">Meiosis</keyword>
<dbReference type="PANTHER" id="PTHR47835:SF3">
    <property type="entry name" value="HELICASE FOR MEIOSIS 1"/>
    <property type="match status" value="1"/>
</dbReference>
<dbReference type="InterPro" id="IPR027417">
    <property type="entry name" value="P-loop_NTPase"/>
</dbReference>
<dbReference type="InterPro" id="IPR052247">
    <property type="entry name" value="Meiotic_Crossover_Helicase"/>
</dbReference>
<comment type="caution">
    <text evidence="14">The sequence shown here is derived from an EMBL/GenBank/DDBJ whole genome shotgun (WGS) entry which is preliminary data.</text>
</comment>
<dbReference type="Gene3D" id="1.10.3380.10">
    <property type="entry name" value="Sec63 N-terminal domain-like domain"/>
    <property type="match status" value="1"/>
</dbReference>
<feature type="compositionally biased region" description="Basic and acidic residues" evidence="11">
    <location>
        <begin position="64"/>
        <end position="75"/>
    </location>
</feature>
<evidence type="ECO:0000313" key="15">
    <source>
        <dbReference type="Proteomes" id="UP000669133"/>
    </source>
</evidence>
<proteinExistence type="inferred from homology"/>
<evidence type="ECO:0000256" key="11">
    <source>
        <dbReference type="SAM" id="MobiDB-lite"/>
    </source>
</evidence>